<dbReference type="InterPro" id="IPR013094">
    <property type="entry name" value="AB_hydrolase_3"/>
</dbReference>
<dbReference type="SUPFAM" id="SSF53474">
    <property type="entry name" value="alpha/beta-Hydrolases"/>
    <property type="match status" value="1"/>
</dbReference>
<dbReference type="KEGG" id="pfuw:KF707C_3790"/>
<keyword evidence="4" id="KW-1185">Reference proteome</keyword>
<dbReference type="GO" id="GO:0016787">
    <property type="term" value="F:hydrolase activity"/>
    <property type="evidence" value="ECO:0007669"/>
    <property type="project" value="UniProtKB-KW"/>
</dbReference>
<keyword evidence="1" id="KW-0378">Hydrolase</keyword>
<feature type="domain" description="Alpha/beta hydrolase fold-3" evidence="2">
    <location>
        <begin position="79"/>
        <end position="284"/>
    </location>
</feature>
<dbReference type="EMBL" id="AP014862">
    <property type="protein sequence ID" value="BAU72067.1"/>
    <property type="molecule type" value="Genomic_DNA"/>
</dbReference>
<dbReference type="AlphaFoldDB" id="A0AAD1BX62"/>
<organism evidence="3 4">
    <name type="scientific">Metapseudomonas furukawaii</name>
    <name type="common">Pseudomonas furukawaii</name>
    <dbReference type="NCBI Taxonomy" id="1149133"/>
    <lineage>
        <taxon>Bacteria</taxon>
        <taxon>Pseudomonadati</taxon>
        <taxon>Pseudomonadota</taxon>
        <taxon>Gammaproteobacteria</taxon>
        <taxon>Pseudomonadales</taxon>
        <taxon>Pseudomonadaceae</taxon>
        <taxon>Metapseudomonas</taxon>
    </lineage>
</organism>
<dbReference type="Proteomes" id="UP000218554">
    <property type="component" value="Chromosome"/>
</dbReference>
<reference evidence="4" key="1">
    <citation type="submission" date="2015-05" db="EMBL/GenBank/DDBJ databases">
        <title>Draft genome sequencing of a biphenyl-degrading bacterium, Pseudomonas balearica KF707 (=NBRC110670).</title>
        <authorList>
            <person name="Kimura N."/>
            <person name="Hirose J."/>
            <person name="Watanabe T."/>
            <person name="Suenaga H."/>
            <person name="Fujihara H."/>
            <person name="Noguchi M."/>
            <person name="Hashimoto M."/>
            <person name="Shimodaira J."/>
            <person name="Tsuchikane K."/>
            <person name="Hosoyama A."/>
            <person name="Yamazoe A."/>
            <person name="Fujita N."/>
            <person name="Furukawa K."/>
        </authorList>
    </citation>
    <scope>NUCLEOTIDE SEQUENCE [LARGE SCALE GENOMIC DNA]</scope>
    <source>
        <strain evidence="4">DSM 10086 / NBRC 110670 / KF707</strain>
    </source>
</reference>
<dbReference type="InterPro" id="IPR029058">
    <property type="entry name" value="AB_hydrolase_fold"/>
</dbReference>
<evidence type="ECO:0000313" key="4">
    <source>
        <dbReference type="Proteomes" id="UP000218554"/>
    </source>
</evidence>
<dbReference type="InterPro" id="IPR050300">
    <property type="entry name" value="GDXG_lipolytic_enzyme"/>
</dbReference>
<reference evidence="3 4" key="2">
    <citation type="journal article" date="2017" name="Int. J. Syst. Evol. Microbiol.">
        <title>Pseudomonas furukawaii sp. nov., a polychlorinated biphenyl-degrading bacterium isolated from biphenyl-contaminated soil in Japan.</title>
        <authorList>
            <person name="Kimura N."/>
            <person name="Watanabe T."/>
            <person name="Suenaga H."/>
            <person name="Fujihara H."/>
            <person name="Futagami T."/>
            <person name="Goto M."/>
            <person name="Hanada S."/>
            <person name="Hirose J."/>
        </authorList>
    </citation>
    <scope>NUCLEOTIDE SEQUENCE [LARGE SCALE GENOMIC DNA]</scope>
    <source>
        <strain evidence="4">DSM 10086 / NBRC 110670 / KF707</strain>
    </source>
</reference>
<protein>
    <submittedName>
        <fullName evidence="3">Lipolytic enzyme</fullName>
    </submittedName>
</protein>
<evidence type="ECO:0000313" key="3">
    <source>
        <dbReference type="EMBL" id="BAU72067.1"/>
    </source>
</evidence>
<gene>
    <name evidence="3" type="ORF">KF707C_3790</name>
</gene>
<accession>A0AAD1BX62</accession>
<evidence type="ECO:0000256" key="1">
    <source>
        <dbReference type="ARBA" id="ARBA00022801"/>
    </source>
</evidence>
<evidence type="ECO:0000259" key="2">
    <source>
        <dbReference type="Pfam" id="PF07859"/>
    </source>
</evidence>
<name>A0AAD1BX62_METFU</name>
<proteinExistence type="predicted"/>
<sequence>MSARYPLSPAMAEFVVRCQSFAAAGADIAAQRAAYDALCHAFTPPRAPGVEWRDLRLGSVPVRLYRPRGTAPAAGWPVVLFIHGGGWMLGGLESHAFLCDHLAARLPLALVAVDYRLAPEHPFPAPLEDCLEAWRALGSKTMELALDGDRMAVMGDSAGGNLAAALCLALRDSGGPLPCAQALVYPALSAEPLSSHRNLADAPLLSGEDLAACIAAYLPTPSTRRSPLASPLAAADLRGLPDAFVAVAEFDPLRDDGIHYARRLRADGIPLEFHAGEGLVHGCLRGLGQVPEVDLLVLRLQAWFSRTLRLPRGVDQVVGSA</sequence>
<dbReference type="RefSeq" id="WP_003455384.1">
    <property type="nucleotide sequence ID" value="NZ_AJMR01000224.1"/>
</dbReference>
<dbReference type="Gene3D" id="3.40.50.1820">
    <property type="entry name" value="alpha/beta hydrolase"/>
    <property type="match status" value="1"/>
</dbReference>
<dbReference type="PANTHER" id="PTHR48081:SF8">
    <property type="entry name" value="ALPHA_BETA HYDROLASE FOLD-3 DOMAIN-CONTAINING PROTEIN-RELATED"/>
    <property type="match status" value="1"/>
</dbReference>
<dbReference type="Pfam" id="PF07859">
    <property type="entry name" value="Abhydrolase_3"/>
    <property type="match status" value="1"/>
</dbReference>
<dbReference type="PANTHER" id="PTHR48081">
    <property type="entry name" value="AB HYDROLASE SUPERFAMILY PROTEIN C4A8.06C"/>
    <property type="match status" value="1"/>
</dbReference>